<dbReference type="PANTHER" id="PTHR30250">
    <property type="entry name" value="PST FAMILY PREDICTED COLANIC ACID TRANSPORTER"/>
    <property type="match status" value="1"/>
</dbReference>
<evidence type="ECO:0000256" key="7">
    <source>
        <dbReference type="SAM" id="Phobius"/>
    </source>
</evidence>
<feature type="transmembrane region" description="Helical" evidence="7">
    <location>
        <begin position="407"/>
        <end position="425"/>
    </location>
</feature>
<dbReference type="InterPro" id="IPR050833">
    <property type="entry name" value="Poly_Biosynth_Transport"/>
</dbReference>
<dbReference type="Proteomes" id="UP000007123">
    <property type="component" value="Unassembled WGS sequence"/>
</dbReference>
<protein>
    <submittedName>
        <fullName evidence="8">Polysaccharide biosynthesis protein</fullName>
    </submittedName>
</protein>
<dbReference type="PANTHER" id="PTHR30250:SF10">
    <property type="entry name" value="LIPOPOLYSACCHARIDE BIOSYNTHESIS PROTEIN WZXC"/>
    <property type="match status" value="1"/>
</dbReference>
<accession>K2QU54</accession>
<dbReference type="PATRIC" id="fig|1156935.5.peg.3137"/>
<evidence type="ECO:0000256" key="1">
    <source>
        <dbReference type="ARBA" id="ARBA00004651"/>
    </source>
</evidence>
<feature type="transmembrane region" description="Helical" evidence="7">
    <location>
        <begin position="476"/>
        <end position="496"/>
    </location>
</feature>
<comment type="similarity">
    <text evidence="2">Belongs to the polysaccharide synthase family.</text>
</comment>
<gene>
    <name evidence="8" type="ORF">QWE_15451</name>
</gene>
<feature type="transmembrane region" description="Helical" evidence="7">
    <location>
        <begin position="106"/>
        <end position="127"/>
    </location>
</feature>
<evidence type="ECO:0000256" key="4">
    <source>
        <dbReference type="ARBA" id="ARBA00022692"/>
    </source>
</evidence>
<evidence type="ECO:0000256" key="2">
    <source>
        <dbReference type="ARBA" id="ARBA00007430"/>
    </source>
</evidence>
<feature type="transmembrane region" description="Helical" evidence="7">
    <location>
        <begin position="172"/>
        <end position="190"/>
    </location>
</feature>
<dbReference type="Pfam" id="PF13440">
    <property type="entry name" value="Polysacc_synt_3"/>
    <property type="match status" value="1"/>
</dbReference>
<feature type="transmembrane region" description="Helical" evidence="7">
    <location>
        <begin position="196"/>
        <end position="218"/>
    </location>
</feature>
<evidence type="ECO:0000313" key="9">
    <source>
        <dbReference type="Proteomes" id="UP000007123"/>
    </source>
</evidence>
<evidence type="ECO:0000256" key="6">
    <source>
        <dbReference type="ARBA" id="ARBA00023136"/>
    </source>
</evidence>
<dbReference type="STRING" id="1156935.QWE_15451"/>
<comment type="caution">
    <text evidence="8">The sequence shown here is derived from an EMBL/GenBank/DDBJ whole genome shotgun (WGS) entry which is preliminary data.</text>
</comment>
<feature type="transmembrane region" description="Helical" evidence="7">
    <location>
        <begin position="348"/>
        <end position="371"/>
    </location>
</feature>
<dbReference type="GO" id="GO:0005886">
    <property type="term" value="C:plasma membrane"/>
    <property type="evidence" value="ECO:0007669"/>
    <property type="project" value="UniProtKB-SubCell"/>
</dbReference>
<keyword evidence="5 7" id="KW-1133">Transmembrane helix</keyword>
<dbReference type="EMBL" id="ALJF01000012">
    <property type="protein sequence ID" value="EKF58652.1"/>
    <property type="molecule type" value="Genomic_DNA"/>
</dbReference>
<dbReference type="AlphaFoldDB" id="K2QU54"/>
<sequence length="517" mass="56041">MAIGRTAVMTQVEVDDEIHRAVAKTSTPPLSERTLKAGLLTTGGRLFTKCLDFLTLLILARFLGPAEFGLVAMAMTPVLIVETVCEMPLSAALLNQKQPTEEMYDTALTLATLRALTIVVLLCILAWPLAMFFNEPRLTALLCVLSLAPAMRGLLSQRLTEYVRVMDFRRDVALDIIAKAGALLIASTLAVSTGSYWAIAVGKISTTALAMIASYLLAPQRIRFTLREWHLFADMLGWTGARQLLSAINWQADKLVLPRYVDVATFGEYTWADTLISVPAQAIIQPITPPLYSAFVTAGQTGSLTKVYLKASAGIYTIIAPLFVMIGILATPIVAVVLGPAWRETAPILTWLAFSTAVGYAPTVLLPALAMSLNRTRVAFEKLAIEFCIRVPLIITLTVTLSLKGLLIGHAIAALAGFLINIVLVDKLLRLGVFAQIAGLVRPTMAMIPMTFFLLAALPQFDPSDNSLETVVDLSWISASALAIFAASSLLLWRLAGCPESCEAIILRMIRKLLGRK</sequence>
<organism evidence="8 9">
    <name type="scientific">Agrobacterium albertimagni AOL15</name>
    <dbReference type="NCBI Taxonomy" id="1156935"/>
    <lineage>
        <taxon>Bacteria</taxon>
        <taxon>Pseudomonadati</taxon>
        <taxon>Pseudomonadota</taxon>
        <taxon>Alphaproteobacteria</taxon>
        <taxon>Hyphomicrobiales</taxon>
        <taxon>Rhizobiaceae</taxon>
        <taxon>Rhizobium/Agrobacterium group</taxon>
        <taxon>Agrobacterium</taxon>
    </lineage>
</organism>
<keyword evidence="6 7" id="KW-0472">Membrane</keyword>
<proteinExistence type="inferred from homology"/>
<keyword evidence="3" id="KW-1003">Cell membrane</keyword>
<dbReference type="eggNOG" id="COG2244">
    <property type="taxonomic scope" value="Bacteria"/>
</dbReference>
<reference evidence="8 9" key="1">
    <citation type="journal article" date="2012" name="J. Bacteriol.">
        <title>Draft Genome Sequence of Agrobacterium albertimagni Strain AOL15.</title>
        <authorList>
            <person name="Trimble W.L."/>
            <person name="Phung le T."/>
            <person name="Meyer F."/>
            <person name="Gilbert J.A."/>
            <person name="Silver S."/>
        </authorList>
    </citation>
    <scope>NUCLEOTIDE SEQUENCE [LARGE SCALE GENOMIC DNA]</scope>
    <source>
        <strain evidence="8 9">AOL15</strain>
    </source>
</reference>
<feature type="transmembrane region" description="Helical" evidence="7">
    <location>
        <begin position="437"/>
        <end position="456"/>
    </location>
</feature>
<keyword evidence="4 7" id="KW-0812">Transmembrane</keyword>
<feature type="transmembrane region" description="Helical" evidence="7">
    <location>
        <begin position="315"/>
        <end position="342"/>
    </location>
</feature>
<evidence type="ECO:0000256" key="3">
    <source>
        <dbReference type="ARBA" id="ARBA00022475"/>
    </source>
</evidence>
<comment type="subcellular location">
    <subcellularLocation>
        <location evidence="1">Cell membrane</location>
        <topology evidence="1">Multi-pass membrane protein</topology>
    </subcellularLocation>
</comment>
<evidence type="ECO:0000256" key="5">
    <source>
        <dbReference type="ARBA" id="ARBA00022989"/>
    </source>
</evidence>
<keyword evidence="9" id="KW-1185">Reference proteome</keyword>
<name>K2QU54_9HYPH</name>
<feature type="transmembrane region" description="Helical" evidence="7">
    <location>
        <begin position="383"/>
        <end position="401"/>
    </location>
</feature>
<evidence type="ECO:0000313" key="8">
    <source>
        <dbReference type="EMBL" id="EKF58652.1"/>
    </source>
</evidence>